<feature type="non-terminal residue" evidence="3">
    <location>
        <position position="167"/>
    </location>
</feature>
<accession>X8JCB2</accession>
<dbReference type="Pfam" id="PF13391">
    <property type="entry name" value="HNH_2"/>
    <property type="match status" value="1"/>
</dbReference>
<sequence length="167" mass="18621">MSNSSVGVSAPFIEAVDESESKNDSDNDPPYQPGQPTTPRSRWAARVEHNTPPQNILNQDGTASDAAKTRLTQRSHHGKMSTRGDELTTLEYAWGVKLGTLNLDTTQNMMWLSPHLHCWFDSGDWALLPPEDDLKKIRDISVDQFTLANKTKFTAVSASREFTQSKC</sequence>
<comment type="caution">
    <text evidence="3">The sequence shown here is derived from an EMBL/GenBank/DDBJ whole genome shotgun (WGS) entry which is preliminary data.</text>
</comment>
<dbReference type="InterPro" id="IPR003615">
    <property type="entry name" value="HNH_nuc"/>
</dbReference>
<name>X8JCB2_9AGAM</name>
<organism evidence="3 4">
    <name type="scientific">Rhizoctonia solani AG-3 Rhs1AP</name>
    <dbReference type="NCBI Taxonomy" id="1086054"/>
    <lineage>
        <taxon>Eukaryota</taxon>
        <taxon>Fungi</taxon>
        <taxon>Dikarya</taxon>
        <taxon>Basidiomycota</taxon>
        <taxon>Agaricomycotina</taxon>
        <taxon>Agaricomycetes</taxon>
        <taxon>Cantharellales</taxon>
        <taxon>Ceratobasidiaceae</taxon>
        <taxon>Rhizoctonia</taxon>
    </lineage>
</organism>
<reference evidence="4" key="1">
    <citation type="journal article" date="2014" name="Genome Announc.">
        <title>Draft genome sequence of the plant-pathogenic soil fungus Rhizoctonia solani anastomosis group 3 strain Rhs1AP.</title>
        <authorList>
            <person name="Cubeta M.A."/>
            <person name="Thomas E."/>
            <person name="Dean R.A."/>
            <person name="Jabaji S."/>
            <person name="Neate S.M."/>
            <person name="Tavantzis S."/>
            <person name="Toda T."/>
            <person name="Vilgalys R."/>
            <person name="Bharathan N."/>
            <person name="Fedorova-Abrams N."/>
            <person name="Pakala S.B."/>
            <person name="Pakala S.M."/>
            <person name="Zafar N."/>
            <person name="Joardar V."/>
            <person name="Losada L."/>
            <person name="Nierman W.C."/>
        </authorList>
    </citation>
    <scope>NUCLEOTIDE SEQUENCE [LARGE SCALE GENOMIC DNA]</scope>
    <source>
        <strain evidence="4">AG-3</strain>
    </source>
</reference>
<evidence type="ECO:0000259" key="2">
    <source>
        <dbReference type="Pfam" id="PF13391"/>
    </source>
</evidence>
<feature type="domain" description="HNH nuclease" evidence="2">
    <location>
        <begin position="97"/>
        <end position="127"/>
    </location>
</feature>
<dbReference type="AlphaFoldDB" id="X8JCB2"/>
<evidence type="ECO:0000313" key="3">
    <source>
        <dbReference type="EMBL" id="EUC60583.1"/>
    </source>
</evidence>
<evidence type="ECO:0000256" key="1">
    <source>
        <dbReference type="SAM" id="MobiDB-lite"/>
    </source>
</evidence>
<dbReference type="OrthoDB" id="3133596at2759"/>
<gene>
    <name evidence="3" type="ORF">RSOL_352740</name>
</gene>
<dbReference type="Proteomes" id="UP000030108">
    <property type="component" value="Unassembled WGS sequence"/>
</dbReference>
<evidence type="ECO:0000313" key="4">
    <source>
        <dbReference type="Proteomes" id="UP000030108"/>
    </source>
</evidence>
<feature type="compositionally biased region" description="Basic residues" evidence="1">
    <location>
        <begin position="71"/>
        <end position="80"/>
    </location>
</feature>
<feature type="compositionally biased region" description="Polar residues" evidence="1">
    <location>
        <begin position="51"/>
        <end position="62"/>
    </location>
</feature>
<dbReference type="EMBL" id="JATN01000319">
    <property type="protein sequence ID" value="EUC60583.1"/>
    <property type="molecule type" value="Genomic_DNA"/>
</dbReference>
<protein>
    <recommendedName>
        <fullName evidence="2">HNH nuclease domain-containing protein</fullName>
    </recommendedName>
</protein>
<proteinExistence type="predicted"/>
<feature type="region of interest" description="Disordered" evidence="1">
    <location>
        <begin position="1"/>
        <end position="83"/>
    </location>
</feature>